<dbReference type="PANTHER" id="PTHR44259">
    <property type="entry name" value="OS07G0183000 PROTEIN-RELATED"/>
    <property type="match status" value="1"/>
</dbReference>
<dbReference type="PANTHER" id="PTHR44259:SF93">
    <property type="entry name" value="PROTEIN, PUTATIVE (DUF295)-RELATED"/>
    <property type="match status" value="1"/>
</dbReference>
<dbReference type="InterPro" id="IPR036047">
    <property type="entry name" value="F-box-like_dom_sf"/>
</dbReference>
<dbReference type="Pfam" id="PF03478">
    <property type="entry name" value="Beta-prop_KIB1-4"/>
    <property type="match status" value="2"/>
</dbReference>
<gene>
    <name evidence="2" type="ORF">V6N12_021750</name>
</gene>
<protein>
    <recommendedName>
        <fullName evidence="1">KIB1-4 beta-propeller domain-containing protein</fullName>
    </recommendedName>
</protein>
<name>A0ABR2FSX5_9ROSI</name>
<proteinExistence type="predicted"/>
<dbReference type="InterPro" id="IPR005174">
    <property type="entry name" value="KIB1-4_b-propeller"/>
</dbReference>
<feature type="domain" description="KIB1-4 beta-propeller" evidence="1">
    <location>
        <begin position="110"/>
        <end position="286"/>
    </location>
</feature>
<evidence type="ECO:0000313" key="3">
    <source>
        <dbReference type="Proteomes" id="UP001472677"/>
    </source>
</evidence>
<dbReference type="InterPro" id="IPR050942">
    <property type="entry name" value="F-box_BR-signaling"/>
</dbReference>
<dbReference type="Proteomes" id="UP001472677">
    <property type="component" value="Unassembled WGS sequence"/>
</dbReference>
<feature type="domain" description="KIB1-4 beta-propeller" evidence="1">
    <location>
        <begin position="363"/>
        <end position="592"/>
    </location>
</feature>
<dbReference type="SUPFAM" id="SSF81383">
    <property type="entry name" value="F-box domain"/>
    <property type="match status" value="1"/>
</dbReference>
<reference evidence="2 3" key="1">
    <citation type="journal article" date="2024" name="G3 (Bethesda)">
        <title>Genome assembly of Hibiscus sabdariffa L. provides insights into metabolisms of medicinal natural products.</title>
        <authorList>
            <person name="Kim T."/>
        </authorList>
    </citation>
    <scope>NUCLEOTIDE SEQUENCE [LARGE SCALE GENOMIC DNA]</scope>
    <source>
        <strain evidence="2">TK-2024</strain>
        <tissue evidence="2">Old leaves</tissue>
    </source>
</reference>
<evidence type="ECO:0000259" key="1">
    <source>
        <dbReference type="Pfam" id="PF03478"/>
    </source>
</evidence>
<dbReference type="EMBL" id="JBBPBM010000004">
    <property type="protein sequence ID" value="KAK8587247.1"/>
    <property type="molecule type" value="Genomic_DNA"/>
</dbReference>
<accession>A0ABR2FSX5</accession>
<sequence length="632" mass="71341">MNWPADDRPVSVESKPPMLSVLSFGFGVFSAMPLQSTKSFRLDKSSQECGGFDSREVGSPLSQFVWFGLVCKDWHTTTIDDHLLRRQVLEGCHRQVPLLMIPTKDKSPERRGEKTWTYTRTDLETVVKYDAIFFKGKAYAVDWRLGIISIDVANTDNGSFEEKMVIPPKHDEEASVALKYIVESSDGEILIVERLYGTSEAEDGSLHHWTVYFKVLKVERHANDEARLVEINNIGDEALFLGDNSSISVVASRFPGCRSNCIYFTDDIILFAQPYRASGPIDMGIFSLETDWTKLPKNVVVLIVEKLVFPLSQFVWFGLVCKDWHTTIVDHHLLRRQVLKGCHRQVPLLMIPTKDKSRETRGLYNIIHKKIHHSELSVPNSRRCCGSSYGWIATVDQTSAVKLINPFTDGIIDLPSVANFTAEENEYECYVKKVILSADPYVNPDNFMILALFGRWVQSPSSDRGKAYAVDWRLGIVSVDVANTDSSSFKEKMVTPPKHYAAAGVALKYIVESSDVNFKVFKVERHANDEARLVEINNIGDEALFLGNNSSISVVASRFPGYGSNCIYFTDDTVHFAYPFLTCDEIDMGIFNLETGCIERYNVHDPSNFDMPPSFFILPTLGENRGSPYLHL</sequence>
<evidence type="ECO:0000313" key="2">
    <source>
        <dbReference type="EMBL" id="KAK8587247.1"/>
    </source>
</evidence>
<keyword evidence="3" id="KW-1185">Reference proteome</keyword>
<comment type="caution">
    <text evidence="2">The sequence shown here is derived from an EMBL/GenBank/DDBJ whole genome shotgun (WGS) entry which is preliminary data.</text>
</comment>
<organism evidence="2 3">
    <name type="scientific">Hibiscus sabdariffa</name>
    <name type="common">roselle</name>
    <dbReference type="NCBI Taxonomy" id="183260"/>
    <lineage>
        <taxon>Eukaryota</taxon>
        <taxon>Viridiplantae</taxon>
        <taxon>Streptophyta</taxon>
        <taxon>Embryophyta</taxon>
        <taxon>Tracheophyta</taxon>
        <taxon>Spermatophyta</taxon>
        <taxon>Magnoliopsida</taxon>
        <taxon>eudicotyledons</taxon>
        <taxon>Gunneridae</taxon>
        <taxon>Pentapetalae</taxon>
        <taxon>rosids</taxon>
        <taxon>malvids</taxon>
        <taxon>Malvales</taxon>
        <taxon>Malvaceae</taxon>
        <taxon>Malvoideae</taxon>
        <taxon>Hibiscus</taxon>
    </lineage>
</organism>